<keyword evidence="8" id="KW-1185">Reference proteome</keyword>
<dbReference type="InterPro" id="IPR001123">
    <property type="entry name" value="LeuE-type"/>
</dbReference>
<evidence type="ECO:0000256" key="3">
    <source>
        <dbReference type="ARBA" id="ARBA00022692"/>
    </source>
</evidence>
<dbReference type="Proteomes" id="UP001180551">
    <property type="component" value="Unassembled WGS sequence"/>
</dbReference>
<evidence type="ECO:0000256" key="4">
    <source>
        <dbReference type="ARBA" id="ARBA00022989"/>
    </source>
</evidence>
<gene>
    <name evidence="7" type="ORF">RM550_32500</name>
</gene>
<comment type="caution">
    <text evidence="7">The sequence shown here is derived from an EMBL/GenBank/DDBJ whole genome shotgun (WGS) entry which is preliminary data.</text>
</comment>
<evidence type="ECO:0000256" key="2">
    <source>
        <dbReference type="ARBA" id="ARBA00022475"/>
    </source>
</evidence>
<feature type="transmembrane region" description="Helical" evidence="6">
    <location>
        <begin position="186"/>
        <end position="204"/>
    </location>
</feature>
<dbReference type="PANTHER" id="PTHR30086">
    <property type="entry name" value="ARGININE EXPORTER PROTEIN ARGO"/>
    <property type="match status" value="1"/>
</dbReference>
<evidence type="ECO:0000256" key="6">
    <source>
        <dbReference type="SAM" id="Phobius"/>
    </source>
</evidence>
<keyword evidence="3 6" id="KW-0812">Transmembrane</keyword>
<evidence type="ECO:0000256" key="1">
    <source>
        <dbReference type="ARBA" id="ARBA00004651"/>
    </source>
</evidence>
<proteinExistence type="predicted"/>
<organism evidence="7 8">
    <name type="scientific">Streptomyces mooreae</name>
    <dbReference type="NCBI Taxonomy" id="3075523"/>
    <lineage>
        <taxon>Bacteria</taxon>
        <taxon>Bacillati</taxon>
        <taxon>Actinomycetota</taxon>
        <taxon>Actinomycetes</taxon>
        <taxon>Kitasatosporales</taxon>
        <taxon>Streptomycetaceae</taxon>
        <taxon>Streptomyces</taxon>
    </lineage>
</organism>
<feature type="transmembrane region" description="Helical" evidence="6">
    <location>
        <begin position="145"/>
        <end position="166"/>
    </location>
</feature>
<evidence type="ECO:0000256" key="5">
    <source>
        <dbReference type="ARBA" id="ARBA00023136"/>
    </source>
</evidence>
<feature type="transmembrane region" description="Helical" evidence="6">
    <location>
        <begin position="71"/>
        <end position="89"/>
    </location>
</feature>
<dbReference type="PANTHER" id="PTHR30086:SF20">
    <property type="entry name" value="ARGININE EXPORTER PROTEIN ARGO-RELATED"/>
    <property type="match status" value="1"/>
</dbReference>
<keyword evidence="2" id="KW-1003">Cell membrane</keyword>
<sequence length="205" mass="21333">MSHVLAFIAIALVVNLTPGPAMLHCVASSVSRGPRAGIRAALGVELGVFVYVVATVTGLAALLVSAPTAYTAVQLIGICFLAYMAWTSIPRGKQGEGEDDVTQRGSGGRPFVKGFLLNVSNPKIALFFLTILPQLVPSGASSWQLLAFGLGFNLSGFTVNTLAGLLGHQLAPATDRLGPVRNVLPWIPPAVFLALTAAALWSVIT</sequence>
<keyword evidence="4 6" id="KW-1133">Transmembrane helix</keyword>
<dbReference type="Pfam" id="PF01810">
    <property type="entry name" value="LysE"/>
    <property type="match status" value="1"/>
</dbReference>
<evidence type="ECO:0000313" key="7">
    <source>
        <dbReference type="EMBL" id="MDT0460391.1"/>
    </source>
</evidence>
<keyword evidence="5 6" id="KW-0472">Membrane</keyword>
<protein>
    <submittedName>
        <fullName evidence="7">LysE family translocator</fullName>
    </submittedName>
</protein>
<dbReference type="EMBL" id="JAVRFE010000063">
    <property type="protein sequence ID" value="MDT0460391.1"/>
    <property type="molecule type" value="Genomic_DNA"/>
</dbReference>
<comment type="subcellular location">
    <subcellularLocation>
        <location evidence="1">Cell membrane</location>
        <topology evidence="1">Multi-pass membrane protein</topology>
    </subcellularLocation>
</comment>
<feature type="transmembrane region" description="Helical" evidence="6">
    <location>
        <begin position="42"/>
        <end position="64"/>
    </location>
</feature>
<evidence type="ECO:0000313" key="8">
    <source>
        <dbReference type="Proteomes" id="UP001180551"/>
    </source>
</evidence>
<reference evidence="7" key="1">
    <citation type="submission" date="2024-05" db="EMBL/GenBank/DDBJ databases">
        <title>30 novel species of actinomycetes from the DSMZ collection.</title>
        <authorList>
            <person name="Nouioui I."/>
        </authorList>
    </citation>
    <scope>NUCLEOTIDE SEQUENCE</scope>
    <source>
        <strain evidence="7">DSM 41527</strain>
    </source>
</reference>
<name>A0ABU2THG6_9ACTN</name>
<accession>A0ABU2THG6</accession>
<dbReference type="RefSeq" id="WP_311627331.1">
    <property type="nucleotide sequence ID" value="NZ_JAVRFE010000063.1"/>
</dbReference>